<accession>A0A2Z6GD70</accession>
<feature type="transmembrane region" description="Helical" evidence="1">
    <location>
        <begin position="85"/>
        <end position="106"/>
    </location>
</feature>
<organism evidence="2 3">
    <name type="scientific">Ferriphaselus amnicola</name>
    <dbReference type="NCBI Taxonomy" id="1188319"/>
    <lineage>
        <taxon>Bacteria</taxon>
        <taxon>Pseudomonadati</taxon>
        <taxon>Pseudomonadota</taxon>
        <taxon>Betaproteobacteria</taxon>
        <taxon>Nitrosomonadales</taxon>
        <taxon>Gallionellaceae</taxon>
        <taxon>Ferriphaselus</taxon>
    </lineage>
</organism>
<evidence type="ECO:0000313" key="3">
    <source>
        <dbReference type="Proteomes" id="UP000033070"/>
    </source>
</evidence>
<dbReference type="OrthoDB" id="8561735at2"/>
<keyword evidence="1" id="KW-0812">Transmembrane</keyword>
<name>A0A2Z6GD70_9PROT</name>
<protein>
    <recommendedName>
        <fullName evidence="4">Transmembrane protein</fullName>
    </recommendedName>
</protein>
<evidence type="ECO:0008006" key="4">
    <source>
        <dbReference type="Google" id="ProtNLM"/>
    </source>
</evidence>
<evidence type="ECO:0000256" key="1">
    <source>
        <dbReference type="SAM" id="Phobius"/>
    </source>
</evidence>
<sequence>MRFSNINVFVAWFLIPETLIMGWLAAIGRVVLELCGLATTEEGVPGRLVGAILLFAAIFFVNKVRGSLPPEGNPQVSSYKFGHKLVLLGNLLAIGLFLFPFTYQLVESKLQLMLISKFTIAFGYLAVGCWAIGFSILYQSSQPARTTAD</sequence>
<feature type="transmembrane region" description="Helical" evidence="1">
    <location>
        <begin position="44"/>
        <end position="64"/>
    </location>
</feature>
<gene>
    <name evidence="2" type="ORF">OYT1_ch1748</name>
</gene>
<dbReference type="EMBL" id="AP018738">
    <property type="protein sequence ID" value="BBE51282.1"/>
    <property type="molecule type" value="Genomic_DNA"/>
</dbReference>
<reference evidence="2 3" key="1">
    <citation type="submission" date="2018-06" db="EMBL/GenBank/DDBJ databases">
        <title>OYT1 Genome Sequencing.</title>
        <authorList>
            <person name="Kato S."/>
            <person name="Itoh T."/>
            <person name="Ohkuma M."/>
        </authorList>
    </citation>
    <scope>NUCLEOTIDE SEQUENCE [LARGE SCALE GENOMIC DNA]</scope>
    <source>
        <strain evidence="2 3">OYT1</strain>
    </source>
</reference>
<keyword evidence="3" id="KW-1185">Reference proteome</keyword>
<dbReference type="Proteomes" id="UP000033070">
    <property type="component" value="Chromosome"/>
</dbReference>
<proteinExistence type="predicted"/>
<keyword evidence="1" id="KW-1133">Transmembrane helix</keyword>
<dbReference type="AlphaFoldDB" id="A0A2Z6GD70"/>
<dbReference type="KEGG" id="fam:OYT1_ch1748"/>
<keyword evidence="1" id="KW-0472">Membrane</keyword>
<feature type="transmembrane region" description="Helical" evidence="1">
    <location>
        <begin position="9"/>
        <end position="32"/>
    </location>
</feature>
<feature type="transmembrane region" description="Helical" evidence="1">
    <location>
        <begin position="118"/>
        <end position="138"/>
    </location>
</feature>
<evidence type="ECO:0000313" key="2">
    <source>
        <dbReference type="EMBL" id="BBE51282.1"/>
    </source>
</evidence>